<dbReference type="InterPro" id="IPR000639">
    <property type="entry name" value="Epox_hydrolase-like"/>
</dbReference>
<comment type="caution">
    <text evidence="3">The sequence shown here is derived from an EMBL/GenBank/DDBJ whole genome shotgun (WGS) entry which is preliminary data.</text>
</comment>
<keyword evidence="1 3" id="KW-0378">Hydrolase</keyword>
<dbReference type="GO" id="GO:0016787">
    <property type="term" value="F:hydrolase activity"/>
    <property type="evidence" value="ECO:0007669"/>
    <property type="project" value="UniProtKB-KW"/>
</dbReference>
<dbReference type="PANTHER" id="PTHR42977">
    <property type="entry name" value="HYDROLASE-RELATED"/>
    <property type="match status" value="1"/>
</dbReference>
<dbReference type="InterPro" id="IPR051340">
    <property type="entry name" value="Haloalkane_dehalogenase"/>
</dbReference>
<feature type="domain" description="AB hydrolase-1" evidence="2">
    <location>
        <begin position="38"/>
        <end position="278"/>
    </location>
</feature>
<evidence type="ECO:0000313" key="4">
    <source>
        <dbReference type="Proteomes" id="UP001597094"/>
    </source>
</evidence>
<dbReference type="EMBL" id="JBHTLD010000010">
    <property type="protein sequence ID" value="MFD1185024.1"/>
    <property type="molecule type" value="Genomic_DNA"/>
</dbReference>
<dbReference type="Gene3D" id="3.40.50.1820">
    <property type="entry name" value="alpha/beta hydrolase"/>
    <property type="match status" value="1"/>
</dbReference>
<protein>
    <submittedName>
        <fullName evidence="3">Alpha/beta fold hydrolase</fullName>
    </submittedName>
</protein>
<evidence type="ECO:0000313" key="3">
    <source>
        <dbReference type="EMBL" id="MFD1185024.1"/>
    </source>
</evidence>
<evidence type="ECO:0000259" key="2">
    <source>
        <dbReference type="Pfam" id="PF00561"/>
    </source>
</evidence>
<gene>
    <name evidence="3" type="ORF">ACFQ2O_02315</name>
</gene>
<dbReference type="InterPro" id="IPR029058">
    <property type="entry name" value="AB_hydrolase_fold"/>
</dbReference>
<dbReference type="PANTHER" id="PTHR42977:SF3">
    <property type="entry name" value="AB HYDROLASE-1 DOMAIN-CONTAINING PROTEIN"/>
    <property type="match status" value="1"/>
</dbReference>
<organism evidence="3 4">
    <name type="scientific">Pontibacter rugosus</name>
    <dbReference type="NCBI Taxonomy" id="1745966"/>
    <lineage>
        <taxon>Bacteria</taxon>
        <taxon>Pseudomonadati</taxon>
        <taxon>Bacteroidota</taxon>
        <taxon>Cytophagia</taxon>
        <taxon>Cytophagales</taxon>
        <taxon>Hymenobacteraceae</taxon>
        <taxon>Pontibacter</taxon>
    </lineage>
</organism>
<reference evidence="4" key="1">
    <citation type="journal article" date="2019" name="Int. J. Syst. Evol. Microbiol.">
        <title>The Global Catalogue of Microorganisms (GCM) 10K type strain sequencing project: providing services to taxonomists for standard genome sequencing and annotation.</title>
        <authorList>
            <consortium name="The Broad Institute Genomics Platform"/>
            <consortium name="The Broad Institute Genome Sequencing Center for Infectious Disease"/>
            <person name="Wu L."/>
            <person name="Ma J."/>
        </authorList>
    </citation>
    <scope>NUCLEOTIDE SEQUENCE [LARGE SCALE GENOMIC DNA]</scope>
    <source>
        <strain evidence="4">JCM 31319</strain>
    </source>
</reference>
<dbReference type="RefSeq" id="WP_377522591.1">
    <property type="nucleotide sequence ID" value="NZ_JBHTLD010000010.1"/>
</dbReference>
<dbReference type="Pfam" id="PF00561">
    <property type="entry name" value="Abhydrolase_1"/>
    <property type="match status" value="1"/>
</dbReference>
<evidence type="ECO:0000256" key="1">
    <source>
        <dbReference type="ARBA" id="ARBA00022801"/>
    </source>
</evidence>
<accession>A0ABW3SK54</accession>
<dbReference type="Proteomes" id="UP001597094">
    <property type="component" value="Unassembled WGS sequence"/>
</dbReference>
<dbReference type="InterPro" id="IPR000073">
    <property type="entry name" value="AB_hydrolase_1"/>
</dbReference>
<keyword evidence="4" id="KW-1185">Reference proteome</keyword>
<proteinExistence type="predicted"/>
<dbReference type="SUPFAM" id="SSF53474">
    <property type="entry name" value="alpha/beta-Hydrolases"/>
    <property type="match status" value="1"/>
</dbReference>
<dbReference type="PRINTS" id="PR00412">
    <property type="entry name" value="EPOXHYDRLASE"/>
</dbReference>
<sequence length="290" mass="32427">MSESRTVAQVIAEHQEAGKFIQVDGIKTFVLDQGEGEAVFCIHGVPTSSFLYRKVINSLADKGMRGICIDLPGLGLSDRPEDFEYTFHSFARFCARAAEVLGLKQYHLLIHDIGGPVGFALAAENKAKILSLNILNTWIDVDTFKKPLPMRPFEMPVLGEAELKTIIHPTWHLLFSNMGVIDANPIPDEEIYAYVDLLKREDGGAAFLKIMRSFQKSEEFKRLCYEAVENVAYPIQAIWGAEDPALDFAHYGNQIKAAANLQEVHKLASRHFLQEEKPEEIAALIVGLKK</sequence>
<name>A0ABW3SK54_9BACT</name>